<gene>
    <name evidence="2" type="ORF">HNR46_004100</name>
</gene>
<dbReference type="EMBL" id="JACHFD010000037">
    <property type="protein sequence ID" value="MBB5353836.1"/>
    <property type="molecule type" value="Genomic_DNA"/>
</dbReference>
<organism evidence="2 3">
    <name type="scientific">Haloferula luteola</name>
    <dbReference type="NCBI Taxonomy" id="595692"/>
    <lineage>
        <taxon>Bacteria</taxon>
        <taxon>Pseudomonadati</taxon>
        <taxon>Verrucomicrobiota</taxon>
        <taxon>Verrucomicrobiia</taxon>
        <taxon>Verrucomicrobiales</taxon>
        <taxon>Verrucomicrobiaceae</taxon>
        <taxon>Haloferula</taxon>
    </lineage>
</organism>
<evidence type="ECO:0000313" key="2">
    <source>
        <dbReference type="EMBL" id="MBB5353836.1"/>
    </source>
</evidence>
<dbReference type="Proteomes" id="UP000557717">
    <property type="component" value="Unassembled WGS sequence"/>
</dbReference>
<dbReference type="RefSeq" id="WP_184022274.1">
    <property type="nucleotide sequence ID" value="NZ_JACHFD010000037.1"/>
</dbReference>
<feature type="compositionally biased region" description="Polar residues" evidence="1">
    <location>
        <begin position="51"/>
        <end position="66"/>
    </location>
</feature>
<keyword evidence="3" id="KW-1185">Reference proteome</keyword>
<protein>
    <submittedName>
        <fullName evidence="2">Uncharacterized protein</fullName>
    </submittedName>
</protein>
<name>A0A840V9S8_9BACT</name>
<evidence type="ECO:0000313" key="3">
    <source>
        <dbReference type="Proteomes" id="UP000557717"/>
    </source>
</evidence>
<comment type="caution">
    <text evidence="2">The sequence shown here is derived from an EMBL/GenBank/DDBJ whole genome shotgun (WGS) entry which is preliminary data.</text>
</comment>
<accession>A0A840V9S8</accession>
<sequence length="85" mass="9653">MARNLYSPRLSDDVVRSLYREGKRRHLPMTRLADELLRQALGTFTCIPSVGSTSDSVLQADPPQTTRPRHDHHPSCSNATRMHLE</sequence>
<feature type="compositionally biased region" description="Polar residues" evidence="1">
    <location>
        <begin position="75"/>
        <end position="85"/>
    </location>
</feature>
<reference evidence="2 3" key="1">
    <citation type="submission" date="2020-08" db="EMBL/GenBank/DDBJ databases">
        <title>Genomic Encyclopedia of Type Strains, Phase IV (KMG-IV): sequencing the most valuable type-strain genomes for metagenomic binning, comparative biology and taxonomic classification.</title>
        <authorList>
            <person name="Goeker M."/>
        </authorList>
    </citation>
    <scope>NUCLEOTIDE SEQUENCE [LARGE SCALE GENOMIC DNA]</scope>
    <source>
        <strain evidence="2 3">YC6886</strain>
    </source>
</reference>
<dbReference type="AlphaFoldDB" id="A0A840V9S8"/>
<feature type="region of interest" description="Disordered" evidence="1">
    <location>
        <begin position="51"/>
        <end position="85"/>
    </location>
</feature>
<proteinExistence type="predicted"/>
<evidence type="ECO:0000256" key="1">
    <source>
        <dbReference type="SAM" id="MobiDB-lite"/>
    </source>
</evidence>